<name>A0A1Y2E0T9_9PEZI</name>
<dbReference type="PANTHER" id="PTHR42776">
    <property type="entry name" value="SERINE PEPTIDASE S9 FAMILY MEMBER"/>
    <property type="match status" value="1"/>
</dbReference>
<dbReference type="AlphaFoldDB" id="A0A1Y2E0T9"/>
<evidence type="ECO:0000313" key="8">
    <source>
        <dbReference type="EMBL" id="ORY65158.1"/>
    </source>
</evidence>
<evidence type="ECO:0000256" key="4">
    <source>
        <dbReference type="ARBA" id="ARBA00022801"/>
    </source>
</evidence>
<evidence type="ECO:0000259" key="7">
    <source>
        <dbReference type="Pfam" id="PF00326"/>
    </source>
</evidence>
<dbReference type="EMBL" id="MCFJ01000006">
    <property type="protein sequence ID" value="ORY65158.1"/>
    <property type="molecule type" value="Genomic_DNA"/>
</dbReference>
<dbReference type="OrthoDB" id="416344at2759"/>
<protein>
    <recommendedName>
        <fullName evidence="6">Dipeptidyl-peptidase V</fullName>
    </recommendedName>
</protein>
<evidence type="ECO:0000256" key="2">
    <source>
        <dbReference type="ARBA" id="ARBA00022670"/>
    </source>
</evidence>
<dbReference type="SUPFAM" id="SSF53474">
    <property type="entry name" value="alpha/beta-Hydrolases"/>
    <property type="match status" value="1"/>
</dbReference>
<dbReference type="Proteomes" id="UP000193689">
    <property type="component" value="Unassembled WGS sequence"/>
</dbReference>
<keyword evidence="3" id="KW-0732">Signal</keyword>
<evidence type="ECO:0000256" key="6">
    <source>
        <dbReference type="ARBA" id="ARBA00032829"/>
    </source>
</evidence>
<accession>A0A1Y2E0T9</accession>
<sequence length="707" mass="78822">MVLVPKFTPELLTSAPRRGPAVPNHNGTLALFTQTTHTIGEEKALKEIRVMNIQTGESTRLVEDEKAHDALWLGDGTNTVIYLKSGGVGITWIMMADADNPSLDPYIVDDIQAPVNNLKVRPLKDGSIAFVVVGFADKDGQLYNEESNKKPHTARVCDSYDVRIWDAYKKPQRYAIWYTTFVKEDDKWRFNKPLKNAVAGTTLEAPINMYQPSNSTDDFDISDKGIVFAGREFEVGDPTMVNISSVYYVLLESYVEVSSQGPRKIAIQSNVDKSYCSHPRFSPDGSMIAFLRAPYGRGTAVSIYVNHLDSPRAINVFTMVTGKKWTLIPASFEFAPSGYFVYITADDCGRVGLYRLDLQPNAYPKTLLRSGAVSAYHPLKQDKDDIDRVLVTSSNLIQPSIFQIVDGDRGIESEPYVISTASQLTNLGLSPRQVSEIYFEGGGDYCVQAWVVKPRDFDPSREYPLLLQVHGGPISAWNDAWSTTWNPAVWAEQGYVVVCPNITGSTGFGLDFSEAVLDNFGGRPYDDLVNCLEYVKNMPGVDTVNAIAAGGSYGGYMMNWIQGHELGRKFKALVCHDGIFHIPTFMLQSDFCDTDGVFGGPPFMWANIDGLERYNPARPDLLNNWTTPMLIIHSEKDYRCPVTDGVAAFHTLKALGTPARFVNFPDENHVVLKEENSLEWHRLVFEWINQWSGVAAKNMMKGLTRPV</sequence>
<proteinExistence type="inferred from homology"/>
<dbReference type="Pfam" id="PF00326">
    <property type="entry name" value="Peptidase_S9"/>
    <property type="match status" value="1"/>
</dbReference>
<dbReference type="InterPro" id="IPR029058">
    <property type="entry name" value="AB_hydrolase_fold"/>
</dbReference>
<dbReference type="SUPFAM" id="SSF82171">
    <property type="entry name" value="DPP6 N-terminal domain-like"/>
    <property type="match status" value="1"/>
</dbReference>
<organism evidence="8 9">
    <name type="scientific">Pseudomassariella vexata</name>
    <dbReference type="NCBI Taxonomy" id="1141098"/>
    <lineage>
        <taxon>Eukaryota</taxon>
        <taxon>Fungi</taxon>
        <taxon>Dikarya</taxon>
        <taxon>Ascomycota</taxon>
        <taxon>Pezizomycotina</taxon>
        <taxon>Sordariomycetes</taxon>
        <taxon>Xylariomycetidae</taxon>
        <taxon>Amphisphaeriales</taxon>
        <taxon>Pseudomassariaceae</taxon>
        <taxon>Pseudomassariella</taxon>
    </lineage>
</organism>
<comment type="caution">
    <text evidence="8">The sequence shown here is derived from an EMBL/GenBank/DDBJ whole genome shotgun (WGS) entry which is preliminary data.</text>
</comment>
<feature type="domain" description="Peptidase S9 prolyl oligopeptidase catalytic" evidence="7">
    <location>
        <begin position="481"/>
        <end position="693"/>
    </location>
</feature>
<evidence type="ECO:0000256" key="3">
    <source>
        <dbReference type="ARBA" id="ARBA00022729"/>
    </source>
</evidence>
<dbReference type="FunFam" id="3.40.50.1820:FF:000028">
    <property type="entry name" value="S9 family peptidase"/>
    <property type="match status" value="1"/>
</dbReference>
<dbReference type="GeneID" id="63779982"/>
<dbReference type="STRING" id="1141098.A0A1Y2E0T9"/>
<keyword evidence="9" id="KW-1185">Reference proteome</keyword>
<comment type="similarity">
    <text evidence="1">Belongs to the peptidase S9C family.</text>
</comment>
<keyword evidence="2" id="KW-0645">Protease</keyword>
<dbReference type="GO" id="GO:0006508">
    <property type="term" value="P:proteolysis"/>
    <property type="evidence" value="ECO:0007669"/>
    <property type="project" value="UniProtKB-KW"/>
</dbReference>
<dbReference type="GO" id="GO:0004252">
    <property type="term" value="F:serine-type endopeptidase activity"/>
    <property type="evidence" value="ECO:0007669"/>
    <property type="project" value="TreeGrafter"/>
</dbReference>
<evidence type="ECO:0000313" key="9">
    <source>
        <dbReference type="Proteomes" id="UP000193689"/>
    </source>
</evidence>
<gene>
    <name evidence="8" type="ORF">BCR38DRAFT_484620</name>
</gene>
<evidence type="ECO:0000256" key="1">
    <source>
        <dbReference type="ARBA" id="ARBA00010040"/>
    </source>
</evidence>
<dbReference type="InParanoid" id="A0A1Y2E0T9"/>
<evidence type="ECO:0000256" key="5">
    <source>
        <dbReference type="ARBA" id="ARBA00022825"/>
    </source>
</evidence>
<keyword evidence="5" id="KW-0720">Serine protease</keyword>
<dbReference type="PANTHER" id="PTHR42776:SF13">
    <property type="entry name" value="DIPEPTIDYL-PEPTIDASE 5"/>
    <property type="match status" value="1"/>
</dbReference>
<dbReference type="InterPro" id="IPR001375">
    <property type="entry name" value="Peptidase_S9_cat"/>
</dbReference>
<reference evidence="8 9" key="1">
    <citation type="submission" date="2016-07" db="EMBL/GenBank/DDBJ databases">
        <title>Pervasive Adenine N6-methylation of Active Genes in Fungi.</title>
        <authorList>
            <consortium name="DOE Joint Genome Institute"/>
            <person name="Mondo S.J."/>
            <person name="Dannebaum R.O."/>
            <person name="Kuo R.C."/>
            <person name="Labutti K."/>
            <person name="Haridas S."/>
            <person name="Kuo A."/>
            <person name="Salamov A."/>
            <person name="Ahrendt S.R."/>
            <person name="Lipzen A."/>
            <person name="Sullivan W."/>
            <person name="Andreopoulos W.B."/>
            <person name="Clum A."/>
            <person name="Lindquist E."/>
            <person name="Daum C."/>
            <person name="Ramamoorthy G.K."/>
            <person name="Gryganskyi A."/>
            <person name="Culley D."/>
            <person name="Magnuson J.K."/>
            <person name="James T.Y."/>
            <person name="O'Malley M.A."/>
            <person name="Stajich J.E."/>
            <person name="Spatafora J.W."/>
            <person name="Visel A."/>
            <person name="Grigoriev I.V."/>
        </authorList>
    </citation>
    <scope>NUCLEOTIDE SEQUENCE [LARGE SCALE GENOMIC DNA]</scope>
    <source>
        <strain evidence="8 9">CBS 129021</strain>
    </source>
</reference>
<dbReference type="Gene3D" id="2.120.10.30">
    <property type="entry name" value="TolB, C-terminal domain"/>
    <property type="match status" value="1"/>
</dbReference>
<dbReference type="InterPro" id="IPR011042">
    <property type="entry name" value="6-blade_b-propeller_TolB-like"/>
</dbReference>
<dbReference type="RefSeq" id="XP_040716310.1">
    <property type="nucleotide sequence ID" value="XM_040863770.1"/>
</dbReference>
<keyword evidence="4" id="KW-0378">Hydrolase</keyword>
<dbReference type="Gene3D" id="3.40.50.1820">
    <property type="entry name" value="alpha/beta hydrolase"/>
    <property type="match status" value="1"/>
</dbReference>